<dbReference type="HOGENOM" id="CLU_3013913_0_0_1"/>
<organism evidence="1 2">
    <name type="scientific">Botryotinia fuckeliana (strain T4)</name>
    <name type="common">Noble rot fungus</name>
    <name type="synonym">Botrytis cinerea</name>
    <dbReference type="NCBI Taxonomy" id="999810"/>
    <lineage>
        <taxon>Eukaryota</taxon>
        <taxon>Fungi</taxon>
        <taxon>Dikarya</taxon>
        <taxon>Ascomycota</taxon>
        <taxon>Pezizomycotina</taxon>
        <taxon>Leotiomycetes</taxon>
        <taxon>Helotiales</taxon>
        <taxon>Sclerotiniaceae</taxon>
        <taxon>Botrytis</taxon>
    </lineage>
</organism>
<dbReference type="InParanoid" id="G2Y198"/>
<sequence>MYEVCVMHTSYPKKSRMRLLRLFGTPQRYTPGAYNKQASGIDIEFGITSDAAPEMR</sequence>
<dbReference type="Proteomes" id="UP000008177">
    <property type="component" value="Unplaced contigs"/>
</dbReference>
<protein>
    <submittedName>
        <fullName evidence="1">Uncharacterized protein</fullName>
    </submittedName>
</protein>
<dbReference type="AlphaFoldDB" id="G2Y198"/>
<evidence type="ECO:0000313" key="1">
    <source>
        <dbReference type="EMBL" id="CCD46438.1"/>
    </source>
</evidence>
<reference evidence="2" key="1">
    <citation type="journal article" date="2011" name="PLoS Genet.">
        <title>Genomic analysis of the necrotrophic fungal pathogens Sclerotinia sclerotiorum and Botrytis cinerea.</title>
        <authorList>
            <person name="Amselem J."/>
            <person name="Cuomo C.A."/>
            <person name="van Kan J.A."/>
            <person name="Viaud M."/>
            <person name="Benito E.P."/>
            <person name="Couloux A."/>
            <person name="Coutinho P.M."/>
            <person name="de Vries R.P."/>
            <person name="Dyer P.S."/>
            <person name="Fillinger S."/>
            <person name="Fournier E."/>
            <person name="Gout L."/>
            <person name="Hahn M."/>
            <person name="Kohn L."/>
            <person name="Lapalu N."/>
            <person name="Plummer K.M."/>
            <person name="Pradier J.M."/>
            <person name="Quevillon E."/>
            <person name="Sharon A."/>
            <person name="Simon A."/>
            <person name="ten Have A."/>
            <person name="Tudzynski B."/>
            <person name="Tudzynski P."/>
            <person name="Wincker P."/>
            <person name="Andrew M."/>
            <person name="Anthouard V."/>
            <person name="Beever R.E."/>
            <person name="Beffa R."/>
            <person name="Benoit I."/>
            <person name="Bouzid O."/>
            <person name="Brault B."/>
            <person name="Chen Z."/>
            <person name="Choquer M."/>
            <person name="Collemare J."/>
            <person name="Cotton P."/>
            <person name="Danchin E.G."/>
            <person name="Da Silva C."/>
            <person name="Gautier A."/>
            <person name="Giraud C."/>
            <person name="Giraud T."/>
            <person name="Gonzalez C."/>
            <person name="Grossetete S."/>
            <person name="Guldener U."/>
            <person name="Henrissat B."/>
            <person name="Howlett B.J."/>
            <person name="Kodira C."/>
            <person name="Kretschmer M."/>
            <person name="Lappartient A."/>
            <person name="Leroch M."/>
            <person name="Levis C."/>
            <person name="Mauceli E."/>
            <person name="Neuveglise C."/>
            <person name="Oeser B."/>
            <person name="Pearson M."/>
            <person name="Poulain J."/>
            <person name="Poussereau N."/>
            <person name="Quesneville H."/>
            <person name="Rascle C."/>
            <person name="Schumacher J."/>
            <person name="Segurens B."/>
            <person name="Sexton A."/>
            <person name="Silva E."/>
            <person name="Sirven C."/>
            <person name="Soanes D.M."/>
            <person name="Talbot N.J."/>
            <person name="Templeton M."/>
            <person name="Yandava C."/>
            <person name="Yarden O."/>
            <person name="Zeng Q."/>
            <person name="Rollins J.A."/>
            <person name="Lebrun M.H."/>
            <person name="Dickman M."/>
        </authorList>
    </citation>
    <scope>NUCLEOTIDE SEQUENCE [LARGE SCALE GENOMIC DNA]</scope>
    <source>
        <strain evidence="2">T4</strain>
    </source>
</reference>
<proteinExistence type="predicted"/>
<evidence type="ECO:0000313" key="2">
    <source>
        <dbReference type="Proteomes" id="UP000008177"/>
    </source>
</evidence>
<name>G2Y198_BOTF4</name>
<accession>G2Y198</accession>
<dbReference type="EMBL" id="FQ790282">
    <property type="protein sequence ID" value="CCD46438.1"/>
    <property type="molecule type" value="Genomic_DNA"/>
</dbReference>
<gene>
    <name evidence="1" type="ORF">BofuT4_uP040490.1</name>
</gene>